<dbReference type="InterPro" id="IPR028920">
    <property type="entry name" value="Tox-ART-HYD1_dom"/>
</dbReference>
<feature type="domain" description="Tox-ART-HYD1" evidence="1">
    <location>
        <begin position="5"/>
        <end position="48"/>
    </location>
</feature>
<accession>A0A7R9PX98</accession>
<evidence type="ECO:0000313" key="2">
    <source>
        <dbReference type="EMBL" id="CAD7624165.1"/>
    </source>
</evidence>
<proteinExistence type="predicted"/>
<dbReference type="OrthoDB" id="8300557at2759"/>
<keyword evidence="3" id="KW-1185">Reference proteome</keyword>
<feature type="non-terminal residue" evidence="2">
    <location>
        <position position="213"/>
    </location>
</feature>
<sequence>MSDKLYHYTNKAGADGIKRTGVIRRSGSANGAGGAFGAGVYFTDLDPHYYFRNEILANNYGGIAASFKTNSDYVVIVNRSSLQQGLLTQNNVDDRHIYCYANEVPVRPNQVFDKPTCRYSPVDIYHYTSTAIAETIKRDGRIRPTDNGQGIGKGVLLTELNPYANYRKEILANNYGKDVPKEYANRADNVVVVDRSKLNKAKLNMVQNIGNRN</sequence>
<dbReference type="EMBL" id="CAJPIZ010002140">
    <property type="protein sequence ID" value="CAG2104595.1"/>
    <property type="molecule type" value="Genomic_DNA"/>
</dbReference>
<dbReference type="EMBL" id="OC856715">
    <property type="protein sequence ID" value="CAD7624165.1"/>
    <property type="molecule type" value="Genomic_DNA"/>
</dbReference>
<evidence type="ECO:0000313" key="3">
    <source>
        <dbReference type="Proteomes" id="UP000759131"/>
    </source>
</evidence>
<name>A0A7R9PX98_9ACAR</name>
<protein>
    <recommendedName>
        <fullName evidence="1">Tox-ART-HYD1 domain-containing protein</fullName>
    </recommendedName>
</protein>
<dbReference type="Proteomes" id="UP000759131">
    <property type="component" value="Unassembled WGS sequence"/>
</dbReference>
<dbReference type="AlphaFoldDB" id="A0A7R9PX98"/>
<organism evidence="2">
    <name type="scientific">Medioppia subpectinata</name>
    <dbReference type="NCBI Taxonomy" id="1979941"/>
    <lineage>
        <taxon>Eukaryota</taxon>
        <taxon>Metazoa</taxon>
        <taxon>Ecdysozoa</taxon>
        <taxon>Arthropoda</taxon>
        <taxon>Chelicerata</taxon>
        <taxon>Arachnida</taxon>
        <taxon>Acari</taxon>
        <taxon>Acariformes</taxon>
        <taxon>Sarcoptiformes</taxon>
        <taxon>Oribatida</taxon>
        <taxon>Brachypylina</taxon>
        <taxon>Oppioidea</taxon>
        <taxon>Oppiidae</taxon>
        <taxon>Medioppia</taxon>
    </lineage>
</organism>
<reference evidence="2" key="1">
    <citation type="submission" date="2020-11" db="EMBL/GenBank/DDBJ databases">
        <authorList>
            <person name="Tran Van P."/>
        </authorList>
    </citation>
    <scope>NUCLEOTIDE SEQUENCE</scope>
</reference>
<evidence type="ECO:0000259" key="1">
    <source>
        <dbReference type="Pfam" id="PF15633"/>
    </source>
</evidence>
<gene>
    <name evidence="2" type="ORF">OSB1V03_LOCUS4611</name>
</gene>
<dbReference type="Pfam" id="PF15633">
    <property type="entry name" value="Tox-ART-HYD1"/>
    <property type="match status" value="1"/>
</dbReference>